<accession>A0A7G1KUE0</accession>
<protein>
    <submittedName>
        <fullName evidence="2">Uncharacterized protein</fullName>
    </submittedName>
</protein>
<dbReference type="AlphaFoldDB" id="A0A7G1KUE0"/>
<evidence type="ECO:0000313" key="3">
    <source>
        <dbReference type="Proteomes" id="UP000516173"/>
    </source>
</evidence>
<reference evidence="2 3" key="1">
    <citation type="submission" date="2020-08" db="EMBL/GenBank/DDBJ databases">
        <title>Genome Sequencing of Nocardia wallacei strain FMUON74 and assembly.</title>
        <authorList>
            <person name="Toyokawa M."/>
            <person name="Uesaka K."/>
        </authorList>
    </citation>
    <scope>NUCLEOTIDE SEQUENCE [LARGE SCALE GENOMIC DNA]</scope>
    <source>
        <strain evidence="2 3">FMUON74</strain>
    </source>
</reference>
<dbReference type="GeneID" id="80350702"/>
<feature type="region of interest" description="Disordered" evidence="1">
    <location>
        <begin position="477"/>
        <end position="618"/>
    </location>
</feature>
<gene>
    <name evidence="2" type="ORF">NWFMUON74_63030</name>
</gene>
<evidence type="ECO:0000313" key="2">
    <source>
        <dbReference type="EMBL" id="BCK58531.1"/>
    </source>
</evidence>
<dbReference type="Proteomes" id="UP000516173">
    <property type="component" value="Chromosome"/>
</dbReference>
<feature type="compositionally biased region" description="Pro residues" evidence="1">
    <location>
        <begin position="571"/>
        <end position="588"/>
    </location>
</feature>
<evidence type="ECO:0000256" key="1">
    <source>
        <dbReference type="SAM" id="MobiDB-lite"/>
    </source>
</evidence>
<proteinExistence type="predicted"/>
<feature type="compositionally biased region" description="Pro residues" evidence="1">
    <location>
        <begin position="541"/>
        <end position="551"/>
    </location>
</feature>
<feature type="region of interest" description="Disordered" evidence="1">
    <location>
        <begin position="334"/>
        <end position="395"/>
    </location>
</feature>
<name>A0A7G1KUE0_9NOCA</name>
<dbReference type="SUPFAM" id="SSF140453">
    <property type="entry name" value="EsxAB dimer-like"/>
    <property type="match status" value="1"/>
</dbReference>
<dbReference type="EMBL" id="AP023396">
    <property type="protein sequence ID" value="BCK58531.1"/>
    <property type="molecule type" value="Genomic_DNA"/>
</dbReference>
<feature type="compositionally biased region" description="Basic and acidic residues" evidence="1">
    <location>
        <begin position="491"/>
        <end position="510"/>
    </location>
</feature>
<keyword evidence="3" id="KW-1185">Reference proteome</keyword>
<organism evidence="2 3">
    <name type="scientific">Nocardia wallacei</name>
    <dbReference type="NCBI Taxonomy" id="480035"/>
    <lineage>
        <taxon>Bacteria</taxon>
        <taxon>Bacillati</taxon>
        <taxon>Actinomycetota</taxon>
        <taxon>Actinomycetes</taxon>
        <taxon>Mycobacteriales</taxon>
        <taxon>Nocardiaceae</taxon>
        <taxon>Nocardia</taxon>
    </lineage>
</organism>
<dbReference type="KEGG" id="nwl:NWFMUON74_63030"/>
<dbReference type="InterPro" id="IPR036689">
    <property type="entry name" value="ESAT-6-like_sf"/>
</dbReference>
<feature type="compositionally biased region" description="Low complexity" evidence="1">
    <location>
        <begin position="370"/>
        <end position="394"/>
    </location>
</feature>
<dbReference type="RefSeq" id="WP_187685264.1">
    <property type="nucleotide sequence ID" value="NZ_AP023396.1"/>
</dbReference>
<feature type="compositionally biased region" description="Pro residues" evidence="1">
    <location>
        <begin position="338"/>
        <end position="369"/>
    </location>
</feature>
<sequence length="618" mass="65109">MSNPQQYQQAYESGLASTRSALERFLKEDGTNVFDKKIWSDKTKATGQDVNSLLDTGAPGLQWFERALIRYHRCGDVGLEGFGEFAIPPLDMGEGNIAAETIKTRAEPMEEIRRLEFRWYDQQRSMNLTSLRALSAQLQAASTGTGTQTSTADITRQLNGVAQAVPEHWQGQSGSATQDHLAGFHAHADQQSQYLQAVTAALSGLPEVLLQIVSDKANFIAGFDSEQLPVAGHAMRLGDEDPVSTIITVAARQGTAHSLRADREVAESQFHLGIYANEAGADDAVTDACKKWLTDHFRPAVQEAFKAFVHQCALADYYIRQAYKPVITLLDSHDTTPFPTPGQPGPSTPGPSTPGPSTPGPSTPGPSTPGPSTTDPSTTPDPTTPTSATPDLSSVISGLGQLSGVVQSLGDLATQGISSLSGVVQQGVDGVLALQDVAQQVPSDPAADDPTAGPHQSAEFDLAGKHLKFEMGPNGELQVVTTDGDGQHATYELRLDEQGRPIIAVDDRSPDAPTGESPAQGDQPPGGRHGDGQTADQPPQGLRPPQHPSPGPQHTGDQPPKATGEQNAQHSPPPAQEPPPPTMAPPSYRPVGNQSGPPVTAPAQPIDSGAELSEAGPL</sequence>